<dbReference type="GeneID" id="109705496"/>
<proteinExistence type="predicted"/>
<reference evidence="2" key="1">
    <citation type="journal article" date="2015" name="Nat. Genet.">
        <title>The pineapple genome and the evolution of CAM photosynthesis.</title>
        <authorList>
            <person name="Ming R."/>
            <person name="VanBuren R."/>
            <person name="Wai C.M."/>
            <person name="Tang H."/>
            <person name="Schatz M.C."/>
            <person name="Bowers J.E."/>
            <person name="Lyons E."/>
            <person name="Wang M.L."/>
            <person name="Chen J."/>
            <person name="Biggers E."/>
            <person name="Zhang J."/>
            <person name="Huang L."/>
            <person name="Zhang L."/>
            <person name="Miao W."/>
            <person name="Zhang J."/>
            <person name="Ye Z."/>
            <person name="Miao C."/>
            <person name="Lin Z."/>
            <person name="Wang H."/>
            <person name="Zhou H."/>
            <person name="Yim W.C."/>
            <person name="Priest H.D."/>
            <person name="Zheng C."/>
            <person name="Woodhouse M."/>
            <person name="Edger P.P."/>
            <person name="Guyot R."/>
            <person name="Guo H.B."/>
            <person name="Guo H."/>
            <person name="Zheng G."/>
            <person name="Singh R."/>
            <person name="Sharma A."/>
            <person name="Min X."/>
            <person name="Zheng Y."/>
            <person name="Lee H."/>
            <person name="Gurtowski J."/>
            <person name="Sedlazeck F.J."/>
            <person name="Harkess A."/>
            <person name="McKain M.R."/>
            <person name="Liao Z."/>
            <person name="Fang J."/>
            <person name="Liu J."/>
            <person name="Zhang X."/>
            <person name="Zhang Q."/>
            <person name="Hu W."/>
            <person name="Qin Y."/>
            <person name="Wang K."/>
            <person name="Chen L.Y."/>
            <person name="Shirley N."/>
            <person name="Lin Y.R."/>
            <person name="Liu L.Y."/>
            <person name="Hernandez A.G."/>
            <person name="Wright C.L."/>
            <person name="Bulone V."/>
            <person name="Tuskan G.A."/>
            <person name="Heath K."/>
            <person name="Zee F."/>
            <person name="Moore P.H."/>
            <person name="Sunkar R."/>
            <person name="Leebens-Mack J.H."/>
            <person name="Mockler T."/>
            <person name="Bennetzen J.L."/>
            <person name="Freeling M."/>
            <person name="Sankoff D."/>
            <person name="Paterson A.H."/>
            <person name="Zhu X."/>
            <person name="Yang X."/>
            <person name="Smith J.A."/>
            <person name="Cushman J.C."/>
            <person name="Paull R.E."/>
            <person name="Yu Q."/>
        </authorList>
    </citation>
    <scope>NUCLEOTIDE SEQUENCE [LARGE SCALE GENOMIC DNA]</scope>
    <source>
        <strain evidence="2">cv. F153</strain>
    </source>
</reference>
<dbReference type="Pfam" id="PF24626">
    <property type="entry name" value="SH3_Tf2-1"/>
    <property type="match status" value="1"/>
</dbReference>
<accession>A0A6P5EEW4</accession>
<dbReference type="Proteomes" id="UP000515123">
    <property type="component" value="Unplaced"/>
</dbReference>
<name>A0A6P5EEW4_ANACO</name>
<evidence type="ECO:0000313" key="3">
    <source>
        <dbReference type="RefSeq" id="XP_020081817.1"/>
    </source>
</evidence>
<dbReference type="InterPro" id="IPR016197">
    <property type="entry name" value="Chromo-like_dom_sf"/>
</dbReference>
<protein>
    <submittedName>
        <fullName evidence="3">Uncharacterized protein LOC109705496</fullName>
    </submittedName>
</protein>
<dbReference type="RefSeq" id="XP_020081817.1">
    <property type="nucleotide sequence ID" value="XM_020226228.1"/>
</dbReference>
<feature type="non-terminal residue" evidence="3">
    <location>
        <position position="1"/>
    </location>
</feature>
<gene>
    <name evidence="3" type="primary">LOC109705496</name>
</gene>
<dbReference type="SUPFAM" id="SSF54160">
    <property type="entry name" value="Chromo domain-like"/>
    <property type="match status" value="1"/>
</dbReference>
<dbReference type="AlphaFoldDB" id="A0A6P5EEW4"/>
<keyword evidence="2" id="KW-1185">Reference proteome</keyword>
<sequence length="134" mass="15881">VSPTKEVKRFGIREKLNPRYIGPCEVLERIGPIAYRLVLPPSPSGVHNVFHVSTLRRYIFDPTHILESTPVDLQEDLSFEEYPMKILAREVKWLRNREIPYVKILWSNHDEREATWELESVMLEHYPYLFSTES</sequence>
<dbReference type="InterPro" id="IPR056924">
    <property type="entry name" value="SH3_Tf2-1"/>
</dbReference>
<dbReference type="OrthoDB" id="674670at2759"/>
<organism evidence="2 3">
    <name type="scientific">Ananas comosus</name>
    <name type="common">Pineapple</name>
    <name type="synonym">Ananas ananas</name>
    <dbReference type="NCBI Taxonomy" id="4615"/>
    <lineage>
        <taxon>Eukaryota</taxon>
        <taxon>Viridiplantae</taxon>
        <taxon>Streptophyta</taxon>
        <taxon>Embryophyta</taxon>
        <taxon>Tracheophyta</taxon>
        <taxon>Spermatophyta</taxon>
        <taxon>Magnoliopsida</taxon>
        <taxon>Liliopsida</taxon>
        <taxon>Poales</taxon>
        <taxon>Bromeliaceae</taxon>
        <taxon>Bromelioideae</taxon>
        <taxon>Ananas</taxon>
    </lineage>
</organism>
<dbReference type="PANTHER" id="PTHR46148">
    <property type="entry name" value="CHROMO DOMAIN-CONTAINING PROTEIN"/>
    <property type="match status" value="1"/>
</dbReference>
<evidence type="ECO:0000259" key="1">
    <source>
        <dbReference type="Pfam" id="PF24626"/>
    </source>
</evidence>
<reference evidence="3" key="2">
    <citation type="submission" date="2025-08" db="UniProtKB">
        <authorList>
            <consortium name="RefSeq"/>
        </authorList>
    </citation>
    <scope>IDENTIFICATION</scope>
    <source>
        <tissue evidence="3">Leaf</tissue>
    </source>
</reference>
<feature type="domain" description="Tf2-1-like SH3-like" evidence="1">
    <location>
        <begin position="7"/>
        <end position="58"/>
    </location>
</feature>
<evidence type="ECO:0000313" key="2">
    <source>
        <dbReference type="Proteomes" id="UP000515123"/>
    </source>
</evidence>
<dbReference type="PANTHER" id="PTHR46148:SF60">
    <property type="entry name" value="CHROMO DOMAIN-CONTAINING PROTEIN"/>
    <property type="match status" value="1"/>
</dbReference>